<sequence>MTIGNPLLRKEILSNRIFTEPSFQYFFFRSVLSIKNSQFRFRKGIEKIQFSLCTLKTSGNQKRIHTDFLEKKTPSPGCKRVLDFR</sequence>
<comment type="caution">
    <text evidence="1">The sequence shown here is derived from an EMBL/GenBank/DDBJ whole genome shotgun (WGS) entry which is preliminary data.</text>
</comment>
<evidence type="ECO:0000313" key="1">
    <source>
        <dbReference type="EMBL" id="RHX90891.1"/>
    </source>
</evidence>
<organism evidence="1 2">
    <name type="scientific">Leptospira stimsonii</name>
    <dbReference type="NCBI Taxonomy" id="2202203"/>
    <lineage>
        <taxon>Bacteria</taxon>
        <taxon>Pseudomonadati</taxon>
        <taxon>Spirochaetota</taxon>
        <taxon>Spirochaetia</taxon>
        <taxon>Leptospirales</taxon>
        <taxon>Leptospiraceae</taxon>
        <taxon>Leptospira</taxon>
    </lineage>
</organism>
<dbReference type="Proteomes" id="UP000265798">
    <property type="component" value="Unassembled WGS sequence"/>
</dbReference>
<dbReference type="EMBL" id="QHCT01000002">
    <property type="protein sequence ID" value="RHX90891.1"/>
    <property type="molecule type" value="Genomic_DNA"/>
</dbReference>
<gene>
    <name evidence="1" type="ORF">DLM75_11035</name>
</gene>
<proteinExistence type="predicted"/>
<name>A0A396Z5W9_9LEPT</name>
<protein>
    <submittedName>
        <fullName evidence="1">Uncharacterized protein</fullName>
    </submittedName>
</protein>
<evidence type="ECO:0000313" key="2">
    <source>
        <dbReference type="Proteomes" id="UP000265798"/>
    </source>
</evidence>
<dbReference type="AlphaFoldDB" id="A0A396Z5W9"/>
<reference evidence="2" key="1">
    <citation type="submission" date="2018-05" db="EMBL/GenBank/DDBJ databases">
        <title>Leptospira yasudae sp. nov. and Leptospira stimsonii sp. nov., two pathogenic species of the genus Leptospira isolated from environmental sources.</title>
        <authorList>
            <person name="Casanovas-Massana A."/>
            <person name="Hamond C."/>
            <person name="Santos L.A."/>
            <person name="Hacker K.P."/>
            <person name="Balassiano I."/>
            <person name="Medeiros M.A."/>
            <person name="Reis M.G."/>
            <person name="Ko A.I."/>
            <person name="Wunder E.A."/>
        </authorList>
    </citation>
    <scope>NUCLEOTIDE SEQUENCE [LARGE SCALE GENOMIC DNA]</scope>
    <source>
        <strain evidence="2">Yale</strain>
    </source>
</reference>
<accession>A0A396Z5W9</accession>